<evidence type="ECO:0000256" key="1">
    <source>
        <dbReference type="ARBA" id="ARBA00022603"/>
    </source>
</evidence>
<evidence type="ECO:0000256" key="3">
    <source>
        <dbReference type="ARBA" id="ARBA00022691"/>
    </source>
</evidence>
<protein>
    <recommendedName>
        <fullName evidence="9">O-methyltransferase</fullName>
    </recommendedName>
</protein>
<feature type="domain" description="O-methyltransferase C-terminal" evidence="5">
    <location>
        <begin position="134"/>
        <end position="336"/>
    </location>
</feature>
<dbReference type="InterPro" id="IPR036388">
    <property type="entry name" value="WH-like_DNA-bd_sf"/>
</dbReference>
<comment type="caution">
    <text evidence="7">The sequence shown here is derived from an EMBL/GenBank/DDBJ whole genome shotgun (WGS) entry which is preliminary data.</text>
</comment>
<dbReference type="SUPFAM" id="SSF46785">
    <property type="entry name" value="Winged helix' DNA-binding domain"/>
    <property type="match status" value="1"/>
</dbReference>
<evidence type="ECO:0000313" key="7">
    <source>
        <dbReference type="EMBL" id="GGK81928.1"/>
    </source>
</evidence>
<dbReference type="Pfam" id="PF00891">
    <property type="entry name" value="Methyltransf_2"/>
    <property type="match status" value="1"/>
</dbReference>
<feature type="active site" description="Proton acceptor" evidence="4">
    <location>
        <position position="266"/>
    </location>
</feature>
<organism evidence="7 8">
    <name type="scientific">Sphaerisporangium melleum</name>
    <dbReference type="NCBI Taxonomy" id="321316"/>
    <lineage>
        <taxon>Bacteria</taxon>
        <taxon>Bacillati</taxon>
        <taxon>Actinomycetota</taxon>
        <taxon>Actinomycetes</taxon>
        <taxon>Streptosporangiales</taxon>
        <taxon>Streptosporangiaceae</taxon>
        <taxon>Sphaerisporangium</taxon>
    </lineage>
</organism>
<dbReference type="GO" id="GO:0032259">
    <property type="term" value="P:methylation"/>
    <property type="evidence" value="ECO:0007669"/>
    <property type="project" value="UniProtKB-KW"/>
</dbReference>
<dbReference type="RefSeq" id="WP_189163214.1">
    <property type="nucleotide sequence ID" value="NZ_BMNT01000012.1"/>
</dbReference>
<accession>A0A917R1K3</accession>
<dbReference type="GO" id="GO:0008171">
    <property type="term" value="F:O-methyltransferase activity"/>
    <property type="evidence" value="ECO:0007669"/>
    <property type="project" value="InterPro"/>
</dbReference>
<dbReference type="Gene3D" id="1.10.10.10">
    <property type="entry name" value="Winged helix-like DNA-binding domain superfamily/Winged helix DNA-binding domain"/>
    <property type="match status" value="1"/>
</dbReference>
<feature type="domain" description="O-methyltransferase dimerisation" evidence="6">
    <location>
        <begin position="29"/>
        <end position="109"/>
    </location>
</feature>
<keyword evidence="3" id="KW-0949">S-adenosyl-L-methionine</keyword>
<dbReference type="SUPFAM" id="SSF53335">
    <property type="entry name" value="S-adenosyl-L-methionine-dependent methyltransferases"/>
    <property type="match status" value="1"/>
</dbReference>
<dbReference type="InterPro" id="IPR029063">
    <property type="entry name" value="SAM-dependent_MTases_sf"/>
</dbReference>
<keyword evidence="8" id="KW-1185">Reference proteome</keyword>
<dbReference type="PIRSF" id="PIRSF005739">
    <property type="entry name" value="O-mtase"/>
    <property type="match status" value="1"/>
</dbReference>
<dbReference type="InterPro" id="IPR016461">
    <property type="entry name" value="COMT-like"/>
</dbReference>
<evidence type="ECO:0000313" key="8">
    <source>
        <dbReference type="Proteomes" id="UP000645217"/>
    </source>
</evidence>
<dbReference type="PANTHER" id="PTHR43712">
    <property type="entry name" value="PUTATIVE (AFU_ORTHOLOGUE AFUA_4G14580)-RELATED"/>
    <property type="match status" value="1"/>
</dbReference>
<evidence type="ECO:0000259" key="5">
    <source>
        <dbReference type="Pfam" id="PF00891"/>
    </source>
</evidence>
<dbReference type="EMBL" id="BMNT01000012">
    <property type="protein sequence ID" value="GGK81928.1"/>
    <property type="molecule type" value="Genomic_DNA"/>
</dbReference>
<reference evidence="7" key="2">
    <citation type="submission" date="2020-09" db="EMBL/GenBank/DDBJ databases">
        <authorList>
            <person name="Sun Q."/>
            <person name="Ohkuma M."/>
        </authorList>
    </citation>
    <scope>NUCLEOTIDE SEQUENCE</scope>
    <source>
        <strain evidence="7">JCM 13064</strain>
    </source>
</reference>
<keyword evidence="2" id="KW-0808">Transferase</keyword>
<dbReference type="PANTHER" id="PTHR43712:SF2">
    <property type="entry name" value="O-METHYLTRANSFERASE CICE"/>
    <property type="match status" value="1"/>
</dbReference>
<reference evidence="7" key="1">
    <citation type="journal article" date="2014" name="Int. J. Syst. Evol. Microbiol.">
        <title>Complete genome sequence of Corynebacterium casei LMG S-19264T (=DSM 44701T), isolated from a smear-ripened cheese.</title>
        <authorList>
            <consortium name="US DOE Joint Genome Institute (JGI-PGF)"/>
            <person name="Walter F."/>
            <person name="Albersmeier A."/>
            <person name="Kalinowski J."/>
            <person name="Ruckert C."/>
        </authorList>
    </citation>
    <scope>NUCLEOTIDE SEQUENCE</scope>
    <source>
        <strain evidence="7">JCM 13064</strain>
    </source>
</reference>
<sequence>MSDLPRRGEPVPSLEQAQLTSPADVIQEMIAGAWRLEALRAFVAYDCAQLLRAHGALTVRELAEHANAHPAGLEPVLMALEPFGYVRYQSREEEAGLYRLGPVGEYLLPDHPTTMLPAVEWNAYPLVARAMDDLVHTVHEGRPAVVDAAGGMYGYLQRHPRARELFDQVMAVRTARIAPIVAGREFGDEIVDLGGGIGVLLAHTLRAHPQARGYLIEREEVAKRAQEHLAGEQGIEGRWEVRAGDIFNPVHIPEGVGDYVAASIVHNLPEQQARELLTTIRGRMAPGSRLWLVDMVVPPTPEPHPSRDLGLRMLSLFGAGERRLEAHVSLLESAGLRIAERIFPLPGGLSLIICAPDGSEEPR</sequence>
<dbReference type="PROSITE" id="PS51683">
    <property type="entry name" value="SAM_OMT_II"/>
    <property type="match status" value="1"/>
</dbReference>
<dbReference type="Proteomes" id="UP000645217">
    <property type="component" value="Unassembled WGS sequence"/>
</dbReference>
<name>A0A917R1K3_9ACTN</name>
<dbReference type="InterPro" id="IPR036390">
    <property type="entry name" value="WH_DNA-bd_sf"/>
</dbReference>
<dbReference type="AlphaFoldDB" id="A0A917R1K3"/>
<evidence type="ECO:0000256" key="2">
    <source>
        <dbReference type="ARBA" id="ARBA00022679"/>
    </source>
</evidence>
<dbReference type="InterPro" id="IPR012967">
    <property type="entry name" value="COMT_dimerisation"/>
</dbReference>
<keyword evidence="1" id="KW-0489">Methyltransferase</keyword>
<evidence type="ECO:0000259" key="6">
    <source>
        <dbReference type="Pfam" id="PF08100"/>
    </source>
</evidence>
<proteinExistence type="predicted"/>
<evidence type="ECO:0008006" key="9">
    <source>
        <dbReference type="Google" id="ProtNLM"/>
    </source>
</evidence>
<dbReference type="Pfam" id="PF08100">
    <property type="entry name" value="Dimerisation"/>
    <property type="match status" value="1"/>
</dbReference>
<gene>
    <name evidence="7" type="ORF">GCM10007964_25740</name>
</gene>
<evidence type="ECO:0000256" key="4">
    <source>
        <dbReference type="PIRSR" id="PIRSR005739-1"/>
    </source>
</evidence>
<dbReference type="Gene3D" id="3.40.50.150">
    <property type="entry name" value="Vaccinia Virus protein VP39"/>
    <property type="match status" value="1"/>
</dbReference>
<dbReference type="CDD" id="cd02440">
    <property type="entry name" value="AdoMet_MTases"/>
    <property type="match status" value="1"/>
</dbReference>
<dbReference type="InterPro" id="IPR001077">
    <property type="entry name" value="COMT_C"/>
</dbReference>